<feature type="signal peptide" evidence="1">
    <location>
        <begin position="1"/>
        <end position="17"/>
    </location>
</feature>
<evidence type="ECO:0000259" key="2">
    <source>
        <dbReference type="PROSITE" id="PS50878"/>
    </source>
</evidence>
<sequence>MVVNCWFLVLWNGGVTGYFQSTRGLRQGDPLLPYLFIIVEEVVSRNLSKLGEKYRIGVYVTHRGYPPITHSLYADDTIIFTRESKQVLEKVMTIIRRYEKCSGQLVNKAKSWFFTSAKAFHNKIQIITSTMGFLHKPLPFTYFSIPIGKGHVKAEAFDGVVQKVVAKILGWKGKVISAGGVWRRDQVRVFLEEEVLSSIQGSDVKVSNSQDKIVLLPEVKGDFSIKLAWSFYRTAHPTVD</sequence>
<dbReference type="PANTHER" id="PTHR33116">
    <property type="entry name" value="REVERSE TRANSCRIPTASE ZINC-BINDING DOMAIN-CONTAINING PROTEIN-RELATED-RELATED"/>
    <property type="match status" value="1"/>
</dbReference>
<dbReference type="PANTHER" id="PTHR33116:SF78">
    <property type="entry name" value="OS12G0587133 PROTEIN"/>
    <property type="match status" value="1"/>
</dbReference>
<dbReference type="GeneID" id="104607431"/>
<dbReference type="RefSeq" id="XP_010271374.1">
    <property type="nucleotide sequence ID" value="XM_010273072.1"/>
</dbReference>
<dbReference type="AlphaFoldDB" id="A0A1U8ATK2"/>
<reference evidence="4" key="1">
    <citation type="submission" date="2025-08" db="UniProtKB">
        <authorList>
            <consortium name="RefSeq"/>
        </authorList>
    </citation>
    <scope>IDENTIFICATION</scope>
</reference>
<feature type="chain" id="PRO_5010589033" evidence="1">
    <location>
        <begin position="18"/>
        <end position="240"/>
    </location>
</feature>
<dbReference type="eggNOG" id="KOG1075">
    <property type="taxonomic scope" value="Eukaryota"/>
</dbReference>
<evidence type="ECO:0000313" key="4">
    <source>
        <dbReference type="RefSeq" id="XP_010271374.1"/>
    </source>
</evidence>
<keyword evidence="3" id="KW-1185">Reference proteome</keyword>
<dbReference type="InParanoid" id="A0A1U8ATK2"/>
<accession>A0A1U8ATK2</accession>
<keyword evidence="1" id="KW-0732">Signal</keyword>
<protein>
    <submittedName>
        <fullName evidence="4">Uncharacterized protein LOC104607431</fullName>
    </submittedName>
</protein>
<dbReference type="PROSITE" id="PS50878">
    <property type="entry name" value="RT_POL"/>
    <property type="match status" value="1"/>
</dbReference>
<gene>
    <name evidence="4" type="primary">LOC104607431</name>
</gene>
<dbReference type="Pfam" id="PF00078">
    <property type="entry name" value="RVT_1"/>
    <property type="match status" value="1"/>
</dbReference>
<evidence type="ECO:0000256" key="1">
    <source>
        <dbReference type="SAM" id="SignalP"/>
    </source>
</evidence>
<dbReference type="Proteomes" id="UP000189703">
    <property type="component" value="Unplaced"/>
</dbReference>
<proteinExistence type="predicted"/>
<dbReference type="KEGG" id="nnu:104607431"/>
<dbReference type="OMA" id="GRINGWQ"/>
<dbReference type="InterPro" id="IPR000477">
    <property type="entry name" value="RT_dom"/>
</dbReference>
<name>A0A1U8ATK2_NELNU</name>
<dbReference type="OrthoDB" id="1744944at2759"/>
<organism evidence="3 4">
    <name type="scientific">Nelumbo nucifera</name>
    <name type="common">Sacred lotus</name>
    <dbReference type="NCBI Taxonomy" id="4432"/>
    <lineage>
        <taxon>Eukaryota</taxon>
        <taxon>Viridiplantae</taxon>
        <taxon>Streptophyta</taxon>
        <taxon>Embryophyta</taxon>
        <taxon>Tracheophyta</taxon>
        <taxon>Spermatophyta</taxon>
        <taxon>Magnoliopsida</taxon>
        <taxon>Proteales</taxon>
        <taxon>Nelumbonaceae</taxon>
        <taxon>Nelumbo</taxon>
    </lineage>
</organism>
<evidence type="ECO:0000313" key="3">
    <source>
        <dbReference type="Proteomes" id="UP000189703"/>
    </source>
</evidence>
<feature type="domain" description="Reverse transcriptase" evidence="2">
    <location>
        <begin position="1"/>
        <end position="145"/>
    </location>
</feature>